<keyword evidence="2" id="KW-1185">Reference proteome</keyword>
<dbReference type="Proteomes" id="UP000886523">
    <property type="component" value="Unassembled WGS sequence"/>
</dbReference>
<organism evidence="1 2">
    <name type="scientific">Hydnum rufescens UP504</name>
    <dbReference type="NCBI Taxonomy" id="1448309"/>
    <lineage>
        <taxon>Eukaryota</taxon>
        <taxon>Fungi</taxon>
        <taxon>Dikarya</taxon>
        <taxon>Basidiomycota</taxon>
        <taxon>Agaricomycotina</taxon>
        <taxon>Agaricomycetes</taxon>
        <taxon>Cantharellales</taxon>
        <taxon>Hydnaceae</taxon>
        <taxon>Hydnum</taxon>
    </lineage>
</organism>
<dbReference type="EMBL" id="MU129001">
    <property type="protein sequence ID" value="KAF9511390.1"/>
    <property type="molecule type" value="Genomic_DNA"/>
</dbReference>
<evidence type="ECO:0000313" key="2">
    <source>
        <dbReference type="Proteomes" id="UP000886523"/>
    </source>
</evidence>
<reference evidence="1" key="1">
    <citation type="journal article" date="2020" name="Nat. Commun.">
        <title>Large-scale genome sequencing of mycorrhizal fungi provides insights into the early evolution of symbiotic traits.</title>
        <authorList>
            <person name="Miyauchi S."/>
            <person name="Kiss E."/>
            <person name="Kuo A."/>
            <person name="Drula E."/>
            <person name="Kohler A."/>
            <person name="Sanchez-Garcia M."/>
            <person name="Morin E."/>
            <person name="Andreopoulos B."/>
            <person name="Barry K.W."/>
            <person name="Bonito G."/>
            <person name="Buee M."/>
            <person name="Carver A."/>
            <person name="Chen C."/>
            <person name="Cichocki N."/>
            <person name="Clum A."/>
            <person name="Culley D."/>
            <person name="Crous P.W."/>
            <person name="Fauchery L."/>
            <person name="Girlanda M."/>
            <person name="Hayes R.D."/>
            <person name="Keri Z."/>
            <person name="LaButti K."/>
            <person name="Lipzen A."/>
            <person name="Lombard V."/>
            <person name="Magnuson J."/>
            <person name="Maillard F."/>
            <person name="Murat C."/>
            <person name="Nolan M."/>
            <person name="Ohm R.A."/>
            <person name="Pangilinan J."/>
            <person name="Pereira M.F."/>
            <person name="Perotto S."/>
            <person name="Peter M."/>
            <person name="Pfister S."/>
            <person name="Riley R."/>
            <person name="Sitrit Y."/>
            <person name="Stielow J.B."/>
            <person name="Szollosi G."/>
            <person name="Zifcakova L."/>
            <person name="Stursova M."/>
            <person name="Spatafora J.W."/>
            <person name="Tedersoo L."/>
            <person name="Vaario L.M."/>
            <person name="Yamada A."/>
            <person name="Yan M."/>
            <person name="Wang P."/>
            <person name="Xu J."/>
            <person name="Bruns T."/>
            <person name="Baldrian P."/>
            <person name="Vilgalys R."/>
            <person name="Dunand C."/>
            <person name="Henrissat B."/>
            <person name="Grigoriev I.V."/>
            <person name="Hibbett D."/>
            <person name="Nagy L.G."/>
            <person name="Martin F.M."/>
        </authorList>
    </citation>
    <scope>NUCLEOTIDE SEQUENCE</scope>
    <source>
        <strain evidence="1">UP504</strain>
    </source>
</reference>
<evidence type="ECO:0000313" key="1">
    <source>
        <dbReference type="EMBL" id="KAF9511390.1"/>
    </source>
</evidence>
<dbReference type="AlphaFoldDB" id="A0A9P6DV72"/>
<sequence length="701" mass="79211">MIRLTCSLPRVLRIMSVPARPAWLCTRAAYQSRAEHVNRGAVVLNQALGSLANPPSARKIFNAVVGYVAQNHPERFSNLNARNAFYAHVVMNLLPFVLAKRYWVRLIVLYMNHTQIQNVTVTERDPLLLLLLNLISGGSSNLTSQDKAQRISKFRTLMKPRDIRLSINALHAVCFAGDLSGARVFLDDALEICGSISNRPVQLEVAQRVYAHLIGISFARRKYSVVLRLSQEMKQLNLAPNSAHTYGHIIRSLCLETMFVVQGNPNDHAIPSMEQSIQSIQSLLDKMIQAQIPVTPRLLAILIREFSAMMQYLAKYRLSIDLARDFFIALTTIRKTDDEVGSIAMLEFAWAEVLLDIREFQKEDGRPNRFLPYIDSSTGCWSYDAVLHRIVRRSWLSRRGRSGHSRKTPHYYGRGISTVVIESHRLQILARDRLLSNDPSTALEHYKALRDLTDGFHMSSERFLSSVPLSSRPAPLPSLNGIISSPDKLISSTTRDVALRLHGTYARLLNHALGKRPPASEQVASAYVLLVEVLRQGAPMRKRSFSNFHRAWRYTMTAIMTWRLPWDATGSRLGIRAAFDILNYAFSNGLSGGDGDARTQDMERAVIRDILAGNVAWHVARVALRWAQEQEVARLEWRQSVSVLVTTFQLFDISFTTAELLKLEVDANWDPHGRRRLGMRVKSGLPAREVFKDVMAKCQGP</sequence>
<name>A0A9P6DV72_9AGAM</name>
<proteinExistence type="predicted"/>
<comment type="caution">
    <text evidence="1">The sequence shown here is derived from an EMBL/GenBank/DDBJ whole genome shotgun (WGS) entry which is preliminary data.</text>
</comment>
<gene>
    <name evidence="1" type="ORF">BS47DRAFT_1185136</name>
</gene>
<accession>A0A9P6DV72</accession>
<protein>
    <submittedName>
        <fullName evidence="1">Uncharacterized protein</fullName>
    </submittedName>
</protein>